<sequence>MQKNKRLLLFFIAYSVCTHLSAQQNAISFTVDANNKAQVMDNIGASGCWFSEGIGKNWPEKKRERIAELLFSREVGANGSPLGIGLSCWRFNIGGGTAEQGDSSGIKDFRRRVECFLSPQGTYDWSKQAGYTWFVKKAKSYGVEKLIAFSNTPPVQFTQNGLGYKTSKDYKSNLKPGSYSVYTDFLAEVLDHFKKEGLAFDYVSPVNEPQWDWSHKYMEADQEGTPWRNDEIAHVIRSLDESLTQKKLSTKILLPEAGMLTYLYGGKGNAASQMQSFLDPAGKNYVGSLKHVPSLVAGHSYFTDGPDSVMITVRKKLADSIRKYNLSFWQSEYCMLADGFKDGNKGDRSAMDCALFLAKVIHHDISVANASAWQYWNSYEPGKADVNTRYYLIALQPNEAYTDGEFTATKNLWALGHYSLFVRPGMQRITLEENKSDTQNAAQCMVTAYEGNGSLVVVAINYSSEEKLIQPMLKNFQAFTKSTRYVTTASPDDNMKAYDQALNDAVRLSARSISTIVYK</sequence>
<keyword evidence="4" id="KW-1185">Reference proteome</keyword>
<evidence type="ECO:0000313" key="4">
    <source>
        <dbReference type="Proteomes" id="UP001560573"/>
    </source>
</evidence>
<dbReference type="Pfam" id="PF14587">
    <property type="entry name" value="Glyco_hydr_30_2"/>
    <property type="match status" value="1"/>
</dbReference>
<feature type="domain" description="Endo-beta-1,6-galactanase-like" evidence="2">
    <location>
        <begin position="29"/>
        <end position="381"/>
    </location>
</feature>
<feature type="signal peptide" evidence="1">
    <location>
        <begin position="1"/>
        <end position="22"/>
    </location>
</feature>
<dbReference type="InterPro" id="IPR017853">
    <property type="entry name" value="GH"/>
</dbReference>
<evidence type="ECO:0000256" key="1">
    <source>
        <dbReference type="SAM" id="SignalP"/>
    </source>
</evidence>
<dbReference type="EMBL" id="JAULBC010000001">
    <property type="protein sequence ID" value="MEX6686210.1"/>
    <property type="molecule type" value="Genomic_DNA"/>
</dbReference>
<dbReference type="SUPFAM" id="SSF51445">
    <property type="entry name" value="(Trans)glycosidases"/>
    <property type="match status" value="1"/>
</dbReference>
<keyword evidence="1" id="KW-0732">Signal</keyword>
<dbReference type="InterPro" id="IPR013780">
    <property type="entry name" value="Glyco_hydro_b"/>
</dbReference>
<dbReference type="PANTHER" id="PTHR42767:SF1">
    <property type="entry name" value="ENDO-BETA-1,6-GALACTANASE-LIKE DOMAIN-CONTAINING PROTEIN"/>
    <property type="match status" value="1"/>
</dbReference>
<dbReference type="InterPro" id="IPR039514">
    <property type="entry name" value="6GAL-like"/>
</dbReference>
<comment type="caution">
    <text evidence="3">The sequence shown here is derived from an EMBL/GenBank/DDBJ whole genome shotgun (WGS) entry which is preliminary data.</text>
</comment>
<proteinExistence type="predicted"/>
<keyword evidence="3" id="KW-0378">Hydrolase</keyword>
<dbReference type="PANTHER" id="PTHR42767">
    <property type="entry name" value="ENDO-BETA-1,6-GALACTANASE"/>
    <property type="match status" value="1"/>
</dbReference>
<dbReference type="Gene3D" id="3.20.20.80">
    <property type="entry name" value="Glycosidases"/>
    <property type="match status" value="1"/>
</dbReference>
<evidence type="ECO:0000313" key="3">
    <source>
        <dbReference type="EMBL" id="MEX6686210.1"/>
    </source>
</evidence>
<gene>
    <name evidence="3" type="ORF">QTN47_01820</name>
</gene>
<dbReference type="Proteomes" id="UP001560573">
    <property type="component" value="Unassembled WGS sequence"/>
</dbReference>
<organism evidence="3 4">
    <name type="scientific">Danxiaibacter flavus</name>
    <dbReference type="NCBI Taxonomy" id="3049108"/>
    <lineage>
        <taxon>Bacteria</taxon>
        <taxon>Pseudomonadati</taxon>
        <taxon>Bacteroidota</taxon>
        <taxon>Chitinophagia</taxon>
        <taxon>Chitinophagales</taxon>
        <taxon>Chitinophagaceae</taxon>
        <taxon>Danxiaibacter</taxon>
    </lineage>
</organism>
<feature type="chain" id="PRO_5046004280" evidence="1">
    <location>
        <begin position="23"/>
        <end position="519"/>
    </location>
</feature>
<reference evidence="3 4" key="1">
    <citation type="submission" date="2023-07" db="EMBL/GenBank/DDBJ databases">
        <authorList>
            <person name="Lian W.-H."/>
        </authorList>
    </citation>
    <scope>NUCLEOTIDE SEQUENCE [LARGE SCALE GENOMIC DNA]</scope>
    <source>
        <strain evidence="3 4">SYSU DXS3180</strain>
    </source>
</reference>
<protein>
    <submittedName>
        <fullName evidence="3">Glycoside hydrolase</fullName>
    </submittedName>
</protein>
<dbReference type="InterPro" id="IPR039743">
    <property type="entry name" value="6GAL/EXGAL"/>
</dbReference>
<accession>A0ABV3Z9D5</accession>
<evidence type="ECO:0000259" key="2">
    <source>
        <dbReference type="Pfam" id="PF14587"/>
    </source>
</evidence>
<dbReference type="Gene3D" id="2.60.40.1180">
    <property type="entry name" value="Golgi alpha-mannosidase II"/>
    <property type="match status" value="1"/>
</dbReference>
<dbReference type="RefSeq" id="WP_369327601.1">
    <property type="nucleotide sequence ID" value="NZ_JAULBC010000001.1"/>
</dbReference>
<dbReference type="GO" id="GO:0016787">
    <property type="term" value="F:hydrolase activity"/>
    <property type="evidence" value="ECO:0007669"/>
    <property type="project" value="UniProtKB-KW"/>
</dbReference>
<name>A0ABV3Z9D5_9BACT</name>